<reference evidence="1 2" key="1">
    <citation type="submission" date="2023-09" db="EMBL/GenBank/DDBJ databases">
        <authorList>
            <person name="Rey-Velasco X."/>
        </authorList>
    </citation>
    <scope>NUCLEOTIDE SEQUENCE [LARGE SCALE GENOMIC DNA]</scope>
    <source>
        <strain evidence="1 2">W332</strain>
    </source>
</reference>
<dbReference type="InterPro" id="IPR011250">
    <property type="entry name" value="OMP/PagP_B-barrel"/>
</dbReference>
<protein>
    <submittedName>
        <fullName evidence="1">Curli production assembly/transport component CsgG</fullName>
    </submittedName>
</protein>
<dbReference type="Proteomes" id="UP001259492">
    <property type="component" value="Unassembled WGS sequence"/>
</dbReference>
<organism evidence="1 2">
    <name type="scientific">Microcosmobacter mediterraneus</name>
    <dbReference type="NCBI Taxonomy" id="3075607"/>
    <lineage>
        <taxon>Bacteria</taxon>
        <taxon>Pseudomonadati</taxon>
        <taxon>Bacteroidota</taxon>
        <taxon>Flavobacteriia</taxon>
        <taxon>Flavobacteriales</taxon>
        <taxon>Flavobacteriaceae</taxon>
        <taxon>Microcosmobacter</taxon>
    </lineage>
</organism>
<accession>A0ABU2YM81</accession>
<comment type="caution">
    <text evidence="1">The sequence shown here is derived from an EMBL/GenBank/DDBJ whole genome shotgun (WGS) entry which is preliminary data.</text>
</comment>
<evidence type="ECO:0000313" key="1">
    <source>
        <dbReference type="EMBL" id="MDT0559265.1"/>
    </source>
</evidence>
<keyword evidence="2" id="KW-1185">Reference proteome</keyword>
<proteinExistence type="predicted"/>
<name>A0ABU2YM81_9FLAO</name>
<dbReference type="EMBL" id="JAVRIA010000006">
    <property type="protein sequence ID" value="MDT0559265.1"/>
    <property type="molecule type" value="Genomic_DNA"/>
</dbReference>
<dbReference type="SUPFAM" id="SSF56925">
    <property type="entry name" value="OMPA-like"/>
    <property type="match status" value="1"/>
</dbReference>
<sequence>MIAKSSTKVLIIVFVLLLFNFSESQENTVEETTKINTKSAKFLDFYNLRGTNSFDIGIGSSIINGDFEDPLFEIYFKAGYKRFLSPHLNLGLTYHKFNLAYDNLFNNGFMSIDFNLEYLVLPHKSITPYIFLGGGYLATNYFEDTTTKVQVGTGLEFILYDGFGISVFADYNYAFDDSLDGLVAGASDDTFFRMGLGLQFYFGGSKKREKLYGDQKTVINSNLLSPSNTTKITK</sequence>
<dbReference type="RefSeq" id="WP_311428027.1">
    <property type="nucleotide sequence ID" value="NZ_JAVRIA010000006.1"/>
</dbReference>
<gene>
    <name evidence="1" type="ORF">RM697_11425</name>
</gene>
<evidence type="ECO:0000313" key="2">
    <source>
        <dbReference type="Proteomes" id="UP001259492"/>
    </source>
</evidence>
<dbReference type="Gene3D" id="2.40.160.20">
    <property type="match status" value="1"/>
</dbReference>